<gene>
    <name evidence="10" type="primary">proS</name>
    <name evidence="12" type="ORF">D9V68_01215</name>
</gene>
<evidence type="ECO:0000256" key="5">
    <source>
        <dbReference type="ARBA" id="ARBA00022741"/>
    </source>
</evidence>
<dbReference type="InterPro" id="IPR036621">
    <property type="entry name" value="Anticodon-bd_dom_sf"/>
</dbReference>
<dbReference type="InterPro" id="IPR006195">
    <property type="entry name" value="aa-tRNA-synth_II"/>
</dbReference>
<evidence type="ECO:0000256" key="4">
    <source>
        <dbReference type="ARBA" id="ARBA00022598"/>
    </source>
</evidence>
<evidence type="ECO:0000313" key="12">
    <source>
        <dbReference type="EMBL" id="QCI20966.1"/>
    </source>
</evidence>
<dbReference type="Pfam" id="PF03129">
    <property type="entry name" value="HGTP_anticodon"/>
    <property type="match status" value="1"/>
</dbReference>
<reference evidence="12 13" key="1">
    <citation type="submission" date="2018-12" db="EMBL/GenBank/DDBJ databases">
        <authorList>
            <person name="Chong R.A."/>
        </authorList>
    </citation>
    <scope>NUCLEOTIDE SEQUENCE [LARGE SCALE GENOMIC DNA]</scope>
    <source>
        <strain evidence="12 13">Hla</strain>
    </source>
</reference>
<keyword evidence="3 10" id="KW-0963">Cytoplasm</keyword>
<name>A0A4D6XUK5_9GAMM</name>
<keyword evidence="5 10" id="KW-0547">Nucleotide-binding</keyword>
<evidence type="ECO:0000256" key="1">
    <source>
        <dbReference type="ARBA" id="ARBA00004496"/>
    </source>
</evidence>
<dbReference type="PANTHER" id="PTHR42753">
    <property type="entry name" value="MITOCHONDRIAL RIBOSOME PROTEIN L39/PROLYL-TRNA LIGASE FAMILY MEMBER"/>
    <property type="match status" value="1"/>
</dbReference>
<keyword evidence="6 10" id="KW-0067">ATP-binding</keyword>
<dbReference type="EMBL" id="CP034876">
    <property type="protein sequence ID" value="QCI20966.1"/>
    <property type="molecule type" value="Genomic_DNA"/>
</dbReference>
<dbReference type="PRINTS" id="PR01046">
    <property type="entry name" value="TRNASYNTHPRO"/>
</dbReference>
<dbReference type="Pfam" id="PF04073">
    <property type="entry name" value="tRNA_edit"/>
    <property type="match status" value="1"/>
</dbReference>
<evidence type="ECO:0000256" key="9">
    <source>
        <dbReference type="ARBA" id="ARBA00047671"/>
    </source>
</evidence>
<dbReference type="EC" id="6.1.1.15" evidence="10"/>
<dbReference type="InterPro" id="IPR002314">
    <property type="entry name" value="aa-tRNA-synt_IIb"/>
</dbReference>
<evidence type="ECO:0000256" key="6">
    <source>
        <dbReference type="ARBA" id="ARBA00022840"/>
    </source>
</evidence>
<comment type="catalytic activity">
    <reaction evidence="9 10">
        <text>tRNA(Pro) + L-proline + ATP = L-prolyl-tRNA(Pro) + AMP + diphosphate</text>
        <dbReference type="Rhea" id="RHEA:14305"/>
        <dbReference type="Rhea" id="RHEA-COMP:9700"/>
        <dbReference type="Rhea" id="RHEA-COMP:9702"/>
        <dbReference type="ChEBI" id="CHEBI:30616"/>
        <dbReference type="ChEBI" id="CHEBI:33019"/>
        <dbReference type="ChEBI" id="CHEBI:60039"/>
        <dbReference type="ChEBI" id="CHEBI:78442"/>
        <dbReference type="ChEBI" id="CHEBI:78532"/>
        <dbReference type="ChEBI" id="CHEBI:456215"/>
        <dbReference type="EC" id="6.1.1.15"/>
    </reaction>
</comment>
<dbReference type="InterPro" id="IPR044140">
    <property type="entry name" value="ProRS_anticodon_short"/>
</dbReference>
<dbReference type="Proteomes" id="UP000298738">
    <property type="component" value="Chromosome"/>
</dbReference>
<dbReference type="SUPFAM" id="SSF52954">
    <property type="entry name" value="Class II aaRS ABD-related"/>
    <property type="match status" value="1"/>
</dbReference>
<proteinExistence type="inferred from homology"/>
<dbReference type="GO" id="GO:0005829">
    <property type="term" value="C:cytosol"/>
    <property type="evidence" value="ECO:0007669"/>
    <property type="project" value="TreeGrafter"/>
</dbReference>
<protein>
    <recommendedName>
        <fullName evidence="10">Proline--tRNA ligase</fullName>
        <ecNumber evidence="10">6.1.1.15</ecNumber>
    </recommendedName>
    <alternativeName>
        <fullName evidence="10">Prolyl-tRNA synthetase</fullName>
        <shortName evidence="10">ProRS</shortName>
    </alternativeName>
</protein>
<comment type="similarity">
    <text evidence="10">Belongs to the class-II aminoacyl-tRNA synthetase family. ProS type 1 subfamily.</text>
</comment>
<dbReference type="SUPFAM" id="SSF55826">
    <property type="entry name" value="YbaK/ProRS associated domain"/>
    <property type="match status" value="1"/>
</dbReference>
<organism evidence="12 13">
    <name type="scientific">Buchnera aphidicola</name>
    <name type="common">Hyperomyzus lactucae</name>
    <dbReference type="NCBI Taxonomy" id="1241860"/>
    <lineage>
        <taxon>Bacteria</taxon>
        <taxon>Pseudomonadati</taxon>
        <taxon>Pseudomonadota</taxon>
        <taxon>Gammaproteobacteria</taxon>
        <taxon>Enterobacterales</taxon>
        <taxon>Erwiniaceae</taxon>
        <taxon>Buchnera</taxon>
    </lineage>
</organism>
<keyword evidence="4 10" id="KW-0436">Ligase</keyword>
<dbReference type="InterPro" id="IPR033730">
    <property type="entry name" value="ProRS_core_prok"/>
</dbReference>
<dbReference type="Gene3D" id="3.30.930.10">
    <property type="entry name" value="Bira Bifunctional Protein, Domain 2"/>
    <property type="match status" value="2"/>
</dbReference>
<dbReference type="GO" id="GO:0006433">
    <property type="term" value="P:prolyl-tRNA aminoacylation"/>
    <property type="evidence" value="ECO:0007669"/>
    <property type="project" value="UniProtKB-UniRule"/>
</dbReference>
<evidence type="ECO:0000256" key="8">
    <source>
        <dbReference type="ARBA" id="ARBA00023146"/>
    </source>
</evidence>
<dbReference type="GO" id="GO:0002161">
    <property type="term" value="F:aminoacyl-tRNA deacylase activity"/>
    <property type="evidence" value="ECO:0007669"/>
    <property type="project" value="InterPro"/>
</dbReference>
<dbReference type="InterPro" id="IPR004500">
    <property type="entry name" value="Pro-tRNA-synth_IIa_bac-type"/>
</dbReference>
<dbReference type="InterPro" id="IPR002316">
    <property type="entry name" value="Pro-tRNA-ligase_IIa"/>
</dbReference>
<evidence type="ECO:0000256" key="2">
    <source>
        <dbReference type="ARBA" id="ARBA00011738"/>
    </source>
</evidence>
<comment type="domain">
    <text evidence="10">Consists of three domains: the N-terminal catalytic domain, the editing domain and the C-terminal anticodon-binding domain.</text>
</comment>
<dbReference type="InterPro" id="IPR045864">
    <property type="entry name" value="aa-tRNA-synth_II/BPL/LPL"/>
</dbReference>
<dbReference type="InterPro" id="IPR050062">
    <property type="entry name" value="Pro-tRNA_synthetase"/>
</dbReference>
<dbReference type="GO" id="GO:0005524">
    <property type="term" value="F:ATP binding"/>
    <property type="evidence" value="ECO:0007669"/>
    <property type="project" value="UniProtKB-UniRule"/>
</dbReference>
<dbReference type="GO" id="GO:0004827">
    <property type="term" value="F:proline-tRNA ligase activity"/>
    <property type="evidence" value="ECO:0007669"/>
    <property type="project" value="UniProtKB-UniRule"/>
</dbReference>
<keyword evidence="8 10" id="KW-0030">Aminoacyl-tRNA synthetase</keyword>
<dbReference type="HAMAP" id="MF_01569">
    <property type="entry name" value="Pro_tRNA_synth_type1"/>
    <property type="match status" value="1"/>
</dbReference>
<dbReference type="CDD" id="cd04334">
    <property type="entry name" value="ProRS-INS"/>
    <property type="match status" value="1"/>
</dbReference>
<dbReference type="Pfam" id="PF00587">
    <property type="entry name" value="tRNA-synt_2b"/>
    <property type="match status" value="1"/>
</dbReference>
<dbReference type="CDD" id="cd00861">
    <property type="entry name" value="ProRS_anticodon_short"/>
    <property type="match status" value="1"/>
</dbReference>
<comment type="subunit">
    <text evidence="2 10">Homodimer.</text>
</comment>
<dbReference type="OrthoDB" id="9809052at2"/>
<comment type="function">
    <text evidence="10">Catalyzes the attachment of proline to tRNA(Pro) in a two-step reaction: proline is first activated by ATP to form Pro-AMP and then transferred to the acceptor end of tRNA(Pro). As ProRS can inadvertently accommodate and process non-cognate amino acids such as alanine and cysteine, to avoid such errors it has two additional distinct editing activities against alanine. One activity is designated as 'pretransfer' editing and involves the tRNA(Pro)-independent hydrolysis of activated Ala-AMP. The other activity is designated 'posttransfer' editing and involves deacylation of mischarged Ala-tRNA(Pro). The misacylated Cys-tRNA(Pro) is not edited by ProRS.</text>
</comment>
<dbReference type="InterPro" id="IPR004154">
    <property type="entry name" value="Anticodon-bd"/>
</dbReference>
<dbReference type="Gene3D" id="3.40.50.800">
    <property type="entry name" value="Anticodon-binding domain"/>
    <property type="match status" value="1"/>
</dbReference>
<feature type="domain" description="Aminoacyl-transfer RNA synthetases class-II family profile" evidence="11">
    <location>
        <begin position="46"/>
        <end position="467"/>
    </location>
</feature>
<evidence type="ECO:0000313" key="13">
    <source>
        <dbReference type="Proteomes" id="UP000298738"/>
    </source>
</evidence>
<dbReference type="InterPro" id="IPR007214">
    <property type="entry name" value="YbaK/aa-tRNA-synth-assoc-dom"/>
</dbReference>
<evidence type="ECO:0000256" key="3">
    <source>
        <dbReference type="ARBA" id="ARBA00022490"/>
    </source>
</evidence>
<dbReference type="InterPro" id="IPR036754">
    <property type="entry name" value="YbaK/aa-tRNA-synt-asso_dom_sf"/>
</dbReference>
<keyword evidence="7 10" id="KW-0648">Protein biosynthesis</keyword>
<dbReference type="CDD" id="cd00779">
    <property type="entry name" value="ProRS_core_prok"/>
    <property type="match status" value="1"/>
</dbReference>
<evidence type="ECO:0000259" key="11">
    <source>
        <dbReference type="PROSITE" id="PS50862"/>
    </source>
</evidence>
<dbReference type="NCBIfam" id="NF006625">
    <property type="entry name" value="PRK09194.1"/>
    <property type="match status" value="1"/>
</dbReference>
<sequence>MRTSQYLLSTLKNIPHDAKIISHQLMLRSGMIRKISSGLYIWLPTGIRVLNKIKNIIQKEMNKINALETSMPIIQPEELWKETGRLNVYGEELLRFSDRHKKNFILGPTNEEIITDFIRSEINSYKALPLTVYQIQTKFRDEIRPRFGIVRAREFTMKDAYSFHADIKCLENTYDKFYHSYINIFNKIKLDFCVVKADSGSIGGSTSHEFQSFSKNGEDEIVFSENRSYSSNMNMAKSMETINFFKNKNQYKIIEKEKSNKSMIHFEQNTVLLTNCIKTILVRTEINNITSIAALLIRGDHELNLFKVEKIDILKKPLVFLEEKEIIAFMGVTKKFLGPLGLKIPVIADISTFQMKNFTIGANVKNHFFININWGVDLPIPIIKDIRKVTKKDWSPDGSGYLNIKKSIEIGHIFQLGQQYSRKMKAFVKMKNGNQENLYMGCYGIGITRIVAAVIEQNNDDNGIIWPNSIAPFEAVILPINMHKFIEIKKIANIIYQEFKKNGIDVILDDRNERPGIMFNEMDLIGIPHQIIISTSSINNGSVEYRARKNKKIVFVKIGEITNFMVKHLKTKRNKQ</sequence>
<dbReference type="PANTHER" id="PTHR42753:SF2">
    <property type="entry name" value="PROLINE--TRNA LIGASE"/>
    <property type="match status" value="1"/>
</dbReference>
<dbReference type="AlphaFoldDB" id="A0A4D6XUK5"/>
<comment type="subcellular location">
    <subcellularLocation>
        <location evidence="1 10">Cytoplasm</location>
    </subcellularLocation>
</comment>
<evidence type="ECO:0000256" key="10">
    <source>
        <dbReference type="HAMAP-Rule" id="MF_01569"/>
    </source>
</evidence>
<dbReference type="PROSITE" id="PS50862">
    <property type="entry name" value="AA_TRNA_LIGASE_II"/>
    <property type="match status" value="1"/>
</dbReference>
<reference evidence="12 13" key="2">
    <citation type="submission" date="2019-05" db="EMBL/GenBank/DDBJ databases">
        <title>Genome evolution of the obligate endosymbiont Buchnera aphidicola.</title>
        <authorList>
            <person name="Moran N.A."/>
        </authorList>
    </citation>
    <scope>NUCLEOTIDE SEQUENCE [LARGE SCALE GENOMIC DNA]</scope>
    <source>
        <strain evidence="12 13">Hla</strain>
    </source>
</reference>
<accession>A0A4D6XUK5</accession>
<dbReference type="RefSeq" id="WP_158357554.1">
    <property type="nucleotide sequence ID" value="NZ_CP034876.1"/>
</dbReference>
<dbReference type="SUPFAM" id="SSF55681">
    <property type="entry name" value="Class II aaRS and biotin synthetases"/>
    <property type="match status" value="1"/>
</dbReference>
<dbReference type="NCBIfam" id="TIGR00409">
    <property type="entry name" value="proS_fam_II"/>
    <property type="match status" value="1"/>
</dbReference>
<dbReference type="InterPro" id="IPR023717">
    <property type="entry name" value="Pro-tRNA-Synthase_IIa_type1"/>
</dbReference>
<evidence type="ECO:0000256" key="7">
    <source>
        <dbReference type="ARBA" id="ARBA00022917"/>
    </source>
</evidence>